<keyword evidence="4" id="KW-1185">Reference proteome</keyword>
<dbReference type="AlphaFoldDB" id="A0A5Q4BAU9"/>
<feature type="signal peptide" evidence="1">
    <location>
        <begin position="1"/>
        <end position="19"/>
    </location>
</feature>
<dbReference type="Proteomes" id="UP000326340">
    <property type="component" value="Unassembled WGS sequence"/>
</dbReference>
<dbReference type="InterPro" id="IPR056402">
    <property type="entry name" value="DA_N"/>
</dbReference>
<dbReference type="Pfam" id="PF24137">
    <property type="entry name" value="DA_N"/>
    <property type="match status" value="1"/>
</dbReference>
<evidence type="ECO:0000259" key="2">
    <source>
        <dbReference type="Pfam" id="PF24137"/>
    </source>
</evidence>
<organism evidence="3 4">
    <name type="scientific">Colletotrichum shisoi</name>
    <dbReference type="NCBI Taxonomy" id="2078593"/>
    <lineage>
        <taxon>Eukaryota</taxon>
        <taxon>Fungi</taxon>
        <taxon>Dikarya</taxon>
        <taxon>Ascomycota</taxon>
        <taxon>Pezizomycotina</taxon>
        <taxon>Sordariomycetes</taxon>
        <taxon>Hypocreomycetidae</taxon>
        <taxon>Glomerellales</taxon>
        <taxon>Glomerellaceae</taxon>
        <taxon>Colletotrichum</taxon>
        <taxon>Colletotrichum destructivum species complex</taxon>
    </lineage>
</organism>
<feature type="chain" id="PRO_5024813323" evidence="1">
    <location>
        <begin position="20"/>
        <end position="219"/>
    </location>
</feature>
<reference evidence="3 4" key="1">
    <citation type="journal article" date="2019" name="Sci. Rep.">
        <title>Colletotrichum shisoi sp. nov., an anthracnose pathogen of Perilla frutescens in Japan: molecular phylogenetic, morphological and genomic evidence.</title>
        <authorList>
            <person name="Gan P."/>
            <person name="Tsushima A."/>
            <person name="Hiroyama R."/>
            <person name="Narusaka M."/>
            <person name="Takano Y."/>
            <person name="Narusaka Y."/>
            <person name="Kawaradani M."/>
            <person name="Damm U."/>
            <person name="Shirasu K."/>
        </authorList>
    </citation>
    <scope>NUCLEOTIDE SEQUENCE [LARGE SCALE GENOMIC DNA]</scope>
    <source>
        <strain evidence="3 4">PG-2018a</strain>
    </source>
</reference>
<dbReference type="EMBL" id="PUHP01002932">
    <property type="protein sequence ID" value="TQN64068.1"/>
    <property type="molecule type" value="Genomic_DNA"/>
</dbReference>
<sequence length="219" mass="23872">MRQNIQFFLLASSVPLAACWDYPGWSPDRDEHWTVDGQQAVLGGQMGKGREPVYFSTAPLDDPEAPKMLPLDSTGGEQWEFDAVSDDGTLTFVIGFYRDPNYAILGTGNLRLSAELAYSNGTRFVRVDCPTDSIVDWFTCLSTFSAVRIMGGPYAPTHVAYGSAFPKDVRRPSVALWEDGEHIFSATASEPSDTEDYAVLEKPSAVLSGSSSSLALLLL</sequence>
<feature type="domain" description="Diels-Alderase N-terminal" evidence="2">
    <location>
        <begin position="65"/>
        <end position="135"/>
    </location>
</feature>
<keyword evidence="1" id="KW-0732">Signal</keyword>
<feature type="non-terminal residue" evidence="3">
    <location>
        <position position="219"/>
    </location>
</feature>
<proteinExistence type="predicted"/>
<accession>A0A5Q4BAU9</accession>
<evidence type="ECO:0000313" key="3">
    <source>
        <dbReference type="EMBL" id="TQN64068.1"/>
    </source>
</evidence>
<name>A0A5Q4BAU9_9PEZI</name>
<evidence type="ECO:0000256" key="1">
    <source>
        <dbReference type="SAM" id="SignalP"/>
    </source>
</evidence>
<dbReference type="OrthoDB" id="5344254at2759"/>
<gene>
    <name evidence="3" type="primary">CcsF</name>
    <name evidence="3" type="ORF">CSHISOI_11349</name>
</gene>
<evidence type="ECO:0000313" key="4">
    <source>
        <dbReference type="Proteomes" id="UP000326340"/>
    </source>
</evidence>
<comment type="caution">
    <text evidence="3">The sequence shown here is derived from an EMBL/GenBank/DDBJ whole genome shotgun (WGS) entry which is preliminary data.</text>
</comment>
<protein>
    <submittedName>
        <fullName evidence="3">Diels-Alderase ccsF</fullName>
    </submittedName>
</protein>